<dbReference type="EMBL" id="CBSZ010000385">
    <property type="protein sequence ID" value="CDH26211.1"/>
    <property type="molecule type" value="Genomic_DNA"/>
</dbReference>
<proteinExistence type="predicted"/>
<comment type="caution">
    <text evidence="1">The sequence shown here is derived from an EMBL/GenBank/DDBJ whole genome shotgun (WGS) entry which is preliminary data.</text>
</comment>
<name>A0A077PZM9_XENBV</name>
<evidence type="ECO:0000313" key="1">
    <source>
        <dbReference type="EMBL" id="CDH26211.1"/>
    </source>
</evidence>
<dbReference type="AlphaFoldDB" id="A0A077PZM9"/>
<dbReference type="Proteomes" id="UP000028493">
    <property type="component" value="Unassembled WGS sequence"/>
</dbReference>
<dbReference type="HOGENOM" id="CLU_3207082_0_0_6"/>
<reference evidence="1" key="1">
    <citation type="submission" date="2013-07" db="EMBL/GenBank/DDBJ databases">
        <title>Sub-species coevolution in mutualistic symbiosis.</title>
        <authorList>
            <person name="Murfin K."/>
            <person name="Klassen J."/>
            <person name="Lee M."/>
            <person name="Forst S."/>
            <person name="Stock P."/>
            <person name="Goodrich-Blair H."/>
        </authorList>
    </citation>
    <scope>NUCLEOTIDE SEQUENCE [LARGE SCALE GENOMIC DNA]</scope>
    <source>
        <strain evidence="1">Kraussei Becker Underwood</strain>
    </source>
</reference>
<gene>
    <name evidence="1" type="ORF">XBKB1_500032</name>
</gene>
<organism evidence="1">
    <name type="scientific">Xenorhabdus bovienii str. kraussei Becker Underwood</name>
    <dbReference type="NCBI Taxonomy" id="1398204"/>
    <lineage>
        <taxon>Bacteria</taxon>
        <taxon>Pseudomonadati</taxon>
        <taxon>Pseudomonadota</taxon>
        <taxon>Gammaproteobacteria</taxon>
        <taxon>Enterobacterales</taxon>
        <taxon>Morganellaceae</taxon>
        <taxon>Xenorhabdus</taxon>
    </lineage>
</organism>
<protein>
    <submittedName>
        <fullName evidence="1">Uncharacterized protein</fullName>
    </submittedName>
</protein>
<accession>A0A077PZM9</accession>
<sequence>MILYNQLILIKKISEERITANLAQAAYYLVSEYFYKTNTQGYPQE</sequence>